<dbReference type="Proteomes" id="UP000799324">
    <property type="component" value="Unassembled WGS sequence"/>
</dbReference>
<dbReference type="GO" id="GO:0070403">
    <property type="term" value="F:NAD+ binding"/>
    <property type="evidence" value="ECO:0007669"/>
    <property type="project" value="InterPro"/>
</dbReference>
<dbReference type="InterPro" id="IPR050134">
    <property type="entry name" value="NAD-dep_sirtuin_deacylases"/>
</dbReference>
<sequence>MSTELIPDYSSVVSATGFLRPRASRSLSSFQDHIITSRRILALLGAGLSASSGLPTFRGAGGLWKTHDVKALSTPAAFDADPALVWTFYLERIKAAQEAKPNAAHVALTELARKKEGFLAVNMNIDGLSRRAGHPEQQIHDIHGSLFTLRCTKCDLEIRPPDYEQYIHNLSQQSSITTSKLPRCHSCSEGLIRPGVVWFTESLPQTSLKSIYDWVEAEPTIDTMLVIGTSTEVYPATAYIEAARKKGARVAVVNIEQEDPSLLGLEEQDWYIQGDAADLVPTMLKPVIGDTMQESLTGGCSI</sequence>
<dbReference type="GO" id="GO:0017136">
    <property type="term" value="F:histone deacetylase activity, NAD-dependent"/>
    <property type="evidence" value="ECO:0007669"/>
    <property type="project" value="TreeGrafter"/>
</dbReference>
<evidence type="ECO:0000259" key="5">
    <source>
        <dbReference type="PROSITE" id="PS50305"/>
    </source>
</evidence>
<dbReference type="Gene3D" id="3.40.50.1220">
    <property type="entry name" value="TPP-binding domain"/>
    <property type="match status" value="1"/>
</dbReference>
<keyword evidence="7" id="KW-1185">Reference proteome</keyword>
<evidence type="ECO:0000313" key="7">
    <source>
        <dbReference type="Proteomes" id="UP000799324"/>
    </source>
</evidence>
<evidence type="ECO:0000256" key="4">
    <source>
        <dbReference type="PROSITE-ProRule" id="PRU00236"/>
    </source>
</evidence>
<dbReference type="GO" id="GO:0005634">
    <property type="term" value="C:nucleus"/>
    <property type="evidence" value="ECO:0007669"/>
    <property type="project" value="TreeGrafter"/>
</dbReference>
<dbReference type="Pfam" id="PF02146">
    <property type="entry name" value="SIR2"/>
    <property type="match status" value="1"/>
</dbReference>
<evidence type="ECO:0000256" key="2">
    <source>
        <dbReference type="ARBA" id="ARBA00022679"/>
    </source>
</evidence>
<dbReference type="OrthoDB" id="424302at2759"/>
<evidence type="ECO:0000256" key="1">
    <source>
        <dbReference type="ARBA" id="ARBA00006924"/>
    </source>
</evidence>
<keyword evidence="2" id="KW-0808">Transferase</keyword>
<keyword evidence="3" id="KW-0520">NAD</keyword>
<dbReference type="InterPro" id="IPR003000">
    <property type="entry name" value="Sirtuin"/>
</dbReference>
<dbReference type="AlphaFoldDB" id="A0A6A6SX66"/>
<proteinExistence type="inferred from homology"/>
<dbReference type="SUPFAM" id="SSF52467">
    <property type="entry name" value="DHS-like NAD/FAD-binding domain"/>
    <property type="match status" value="1"/>
</dbReference>
<dbReference type="PANTHER" id="PTHR11085:SF10">
    <property type="entry name" value="NAD-DEPENDENT PROTEIN DEACYLASE SIRTUIN-5, MITOCHONDRIAL-RELATED"/>
    <property type="match status" value="1"/>
</dbReference>
<dbReference type="InterPro" id="IPR029035">
    <property type="entry name" value="DHS-like_NAD/FAD-binding_dom"/>
</dbReference>
<dbReference type="PANTHER" id="PTHR11085">
    <property type="entry name" value="NAD-DEPENDENT PROTEIN DEACYLASE SIRTUIN-5, MITOCHONDRIAL-RELATED"/>
    <property type="match status" value="1"/>
</dbReference>
<accession>A0A6A6SX66</accession>
<dbReference type="Gene3D" id="3.30.1600.10">
    <property type="entry name" value="SIR2/SIRT2 'Small Domain"/>
    <property type="match status" value="1"/>
</dbReference>
<comment type="caution">
    <text evidence="4">Lacks conserved residue(s) required for the propagation of feature annotation.</text>
</comment>
<reference evidence="6" key="1">
    <citation type="journal article" date="2020" name="Stud. Mycol.">
        <title>101 Dothideomycetes genomes: a test case for predicting lifestyles and emergence of pathogens.</title>
        <authorList>
            <person name="Haridas S."/>
            <person name="Albert R."/>
            <person name="Binder M."/>
            <person name="Bloem J."/>
            <person name="Labutti K."/>
            <person name="Salamov A."/>
            <person name="Andreopoulos B."/>
            <person name="Baker S."/>
            <person name="Barry K."/>
            <person name="Bills G."/>
            <person name="Bluhm B."/>
            <person name="Cannon C."/>
            <person name="Castanera R."/>
            <person name="Culley D."/>
            <person name="Daum C."/>
            <person name="Ezra D."/>
            <person name="Gonzalez J."/>
            <person name="Henrissat B."/>
            <person name="Kuo A."/>
            <person name="Liang C."/>
            <person name="Lipzen A."/>
            <person name="Lutzoni F."/>
            <person name="Magnuson J."/>
            <person name="Mondo S."/>
            <person name="Nolan M."/>
            <person name="Ohm R."/>
            <person name="Pangilinan J."/>
            <person name="Park H.-J."/>
            <person name="Ramirez L."/>
            <person name="Alfaro M."/>
            <person name="Sun H."/>
            <person name="Tritt A."/>
            <person name="Yoshinaga Y."/>
            <person name="Zwiers L.-H."/>
            <person name="Turgeon B."/>
            <person name="Goodwin S."/>
            <person name="Spatafora J."/>
            <person name="Crous P."/>
            <person name="Grigoriev I."/>
        </authorList>
    </citation>
    <scope>NUCLEOTIDE SEQUENCE</scope>
    <source>
        <strain evidence="6">CBS 122681</strain>
    </source>
</reference>
<name>A0A6A6SX66_9PLEO</name>
<dbReference type="InterPro" id="IPR026591">
    <property type="entry name" value="Sirtuin_cat_small_dom_sf"/>
</dbReference>
<dbReference type="PROSITE" id="PS50305">
    <property type="entry name" value="SIRTUIN"/>
    <property type="match status" value="1"/>
</dbReference>
<dbReference type="InterPro" id="IPR026590">
    <property type="entry name" value="Ssirtuin_cat_dom"/>
</dbReference>
<dbReference type="EMBL" id="MU004432">
    <property type="protein sequence ID" value="KAF2651183.1"/>
    <property type="molecule type" value="Genomic_DNA"/>
</dbReference>
<evidence type="ECO:0000256" key="3">
    <source>
        <dbReference type="ARBA" id="ARBA00023027"/>
    </source>
</evidence>
<evidence type="ECO:0000313" key="6">
    <source>
        <dbReference type="EMBL" id="KAF2651183.1"/>
    </source>
</evidence>
<organism evidence="6 7">
    <name type="scientific">Lophiostoma macrostomum CBS 122681</name>
    <dbReference type="NCBI Taxonomy" id="1314788"/>
    <lineage>
        <taxon>Eukaryota</taxon>
        <taxon>Fungi</taxon>
        <taxon>Dikarya</taxon>
        <taxon>Ascomycota</taxon>
        <taxon>Pezizomycotina</taxon>
        <taxon>Dothideomycetes</taxon>
        <taxon>Pleosporomycetidae</taxon>
        <taxon>Pleosporales</taxon>
        <taxon>Lophiostomataceae</taxon>
        <taxon>Lophiostoma</taxon>
    </lineage>
</organism>
<gene>
    <name evidence="6" type="ORF">K491DRAFT_696657</name>
</gene>
<comment type="similarity">
    <text evidence="1">Belongs to the sirtuin family. Class I subfamily.</text>
</comment>
<protein>
    <submittedName>
        <fullName evidence="6">SIR2 family histone deacetylase</fullName>
    </submittedName>
</protein>
<feature type="domain" description="Deacetylase sirtuin-type" evidence="5">
    <location>
        <begin position="20"/>
        <end position="298"/>
    </location>
</feature>